<name>A0A6A6TMR2_9PLEO</name>
<dbReference type="AlphaFoldDB" id="A0A6A6TMR2"/>
<evidence type="ECO:0000256" key="1">
    <source>
        <dbReference type="RuleBase" id="RU361183"/>
    </source>
</evidence>
<dbReference type="GO" id="GO:0006508">
    <property type="term" value="P:proteolysis"/>
    <property type="evidence" value="ECO:0007669"/>
    <property type="project" value="UniProtKB-KW"/>
</dbReference>
<dbReference type="InterPro" id="IPR024079">
    <property type="entry name" value="MetalloPept_cat_dom_sf"/>
</dbReference>
<evidence type="ECO:0000313" key="4">
    <source>
        <dbReference type="Proteomes" id="UP000799324"/>
    </source>
</evidence>
<dbReference type="GO" id="GO:0046872">
    <property type="term" value="F:metal ion binding"/>
    <property type="evidence" value="ECO:0007669"/>
    <property type="project" value="UniProtKB-KW"/>
</dbReference>
<keyword evidence="1" id="KW-0732">Signal</keyword>
<dbReference type="GO" id="GO:0004222">
    <property type="term" value="F:metalloendopeptidase activity"/>
    <property type="evidence" value="ECO:0007669"/>
    <property type="project" value="UniProtKB-UniRule"/>
</dbReference>
<dbReference type="Proteomes" id="UP000799324">
    <property type="component" value="Unassembled WGS sequence"/>
</dbReference>
<keyword evidence="1" id="KW-0479">Metal-binding</keyword>
<dbReference type="InterPro" id="IPR001506">
    <property type="entry name" value="Peptidase_M12A"/>
</dbReference>
<keyword evidence="1" id="KW-0378">Hydrolase</keyword>
<accession>A0A6A6TMR2</accession>
<gene>
    <name evidence="3" type="ORF">K491DRAFT_674091</name>
</gene>
<dbReference type="PANTHER" id="PTHR10127">
    <property type="entry name" value="DISCOIDIN, CUB, EGF, LAMININ , AND ZINC METALLOPROTEASE DOMAIN CONTAINING"/>
    <property type="match status" value="1"/>
</dbReference>
<feature type="domain" description="Peptidase M12A" evidence="2">
    <location>
        <begin position="156"/>
        <end position="210"/>
    </location>
</feature>
<dbReference type="SUPFAM" id="SSF55486">
    <property type="entry name" value="Metalloproteases ('zincins'), catalytic domain"/>
    <property type="match status" value="1"/>
</dbReference>
<feature type="chain" id="PRO_5033099204" description="Metalloendopeptidase" evidence="1">
    <location>
        <begin position="17"/>
        <end position="326"/>
    </location>
</feature>
<evidence type="ECO:0000313" key="3">
    <source>
        <dbReference type="EMBL" id="KAF2661100.1"/>
    </source>
</evidence>
<keyword evidence="1" id="KW-0645">Protease</keyword>
<dbReference type="Gene3D" id="3.40.390.10">
    <property type="entry name" value="Collagenase (Catalytic Domain)"/>
    <property type="match status" value="1"/>
</dbReference>
<dbReference type="PRINTS" id="PR00480">
    <property type="entry name" value="ASTACIN"/>
</dbReference>
<dbReference type="OrthoDB" id="291007at2759"/>
<proteinExistence type="predicted"/>
<sequence length="326" mass="36452">MNTLSALVTGLALASACPPPFNNPLFLDVNDTSVALDDFMLENGLGSIDAVSELGNPRQPWPWSNNQGTKGNQISYCFYSESERNDFEELIFGAWQLWSSKLGLAGPDTGHALRVGEFPWDADVPLDLRSSDRNGNYGRHMLLINKALAGGQGDSDYVKVVAHEWGHVFGLWHEHQRSDRDHYVRFDCQRIIGYGPAALKVLQDKKYTLDQLCNDPATAIAYNFPSWQFSLTPADSDGADWKFTQSAEYDLGSIMHYQSSAFANPNMPVGDPRFVPLAHWKQGGPDFQPPPLKPLPDAQLLEHILYRNEPSDLDVKAIKAIYPWQE</sequence>
<feature type="signal peptide" evidence="1">
    <location>
        <begin position="1"/>
        <end position="16"/>
    </location>
</feature>
<dbReference type="PANTHER" id="PTHR10127:SF850">
    <property type="entry name" value="METALLOENDOPEPTIDASE"/>
    <property type="match status" value="1"/>
</dbReference>
<dbReference type="Pfam" id="PF01400">
    <property type="entry name" value="Astacin"/>
    <property type="match status" value="1"/>
</dbReference>
<organism evidence="3 4">
    <name type="scientific">Lophiostoma macrostomum CBS 122681</name>
    <dbReference type="NCBI Taxonomy" id="1314788"/>
    <lineage>
        <taxon>Eukaryota</taxon>
        <taxon>Fungi</taxon>
        <taxon>Dikarya</taxon>
        <taxon>Ascomycota</taxon>
        <taxon>Pezizomycotina</taxon>
        <taxon>Dothideomycetes</taxon>
        <taxon>Pleosporomycetidae</taxon>
        <taxon>Pleosporales</taxon>
        <taxon>Lophiostomataceae</taxon>
        <taxon>Lophiostoma</taxon>
    </lineage>
</organism>
<evidence type="ECO:0000259" key="2">
    <source>
        <dbReference type="Pfam" id="PF01400"/>
    </source>
</evidence>
<reference evidence="3" key="1">
    <citation type="journal article" date="2020" name="Stud. Mycol.">
        <title>101 Dothideomycetes genomes: a test case for predicting lifestyles and emergence of pathogens.</title>
        <authorList>
            <person name="Haridas S."/>
            <person name="Albert R."/>
            <person name="Binder M."/>
            <person name="Bloem J."/>
            <person name="Labutti K."/>
            <person name="Salamov A."/>
            <person name="Andreopoulos B."/>
            <person name="Baker S."/>
            <person name="Barry K."/>
            <person name="Bills G."/>
            <person name="Bluhm B."/>
            <person name="Cannon C."/>
            <person name="Castanera R."/>
            <person name="Culley D."/>
            <person name="Daum C."/>
            <person name="Ezra D."/>
            <person name="Gonzalez J."/>
            <person name="Henrissat B."/>
            <person name="Kuo A."/>
            <person name="Liang C."/>
            <person name="Lipzen A."/>
            <person name="Lutzoni F."/>
            <person name="Magnuson J."/>
            <person name="Mondo S."/>
            <person name="Nolan M."/>
            <person name="Ohm R."/>
            <person name="Pangilinan J."/>
            <person name="Park H.-J."/>
            <person name="Ramirez L."/>
            <person name="Alfaro M."/>
            <person name="Sun H."/>
            <person name="Tritt A."/>
            <person name="Yoshinaga Y."/>
            <person name="Zwiers L.-H."/>
            <person name="Turgeon B."/>
            <person name="Goodwin S."/>
            <person name="Spatafora J."/>
            <person name="Crous P."/>
            <person name="Grigoriev I."/>
        </authorList>
    </citation>
    <scope>NUCLEOTIDE SEQUENCE</scope>
    <source>
        <strain evidence="3">CBS 122681</strain>
    </source>
</reference>
<dbReference type="EMBL" id="MU004295">
    <property type="protein sequence ID" value="KAF2661100.1"/>
    <property type="molecule type" value="Genomic_DNA"/>
</dbReference>
<dbReference type="EC" id="3.4.24.-" evidence="1"/>
<keyword evidence="4" id="KW-1185">Reference proteome</keyword>
<protein>
    <recommendedName>
        <fullName evidence="1">Metalloendopeptidase</fullName>
        <ecNumber evidence="1">3.4.24.-</ecNumber>
    </recommendedName>
</protein>
<keyword evidence="1" id="KW-0862">Zinc</keyword>
<keyword evidence="1" id="KW-0482">Metalloprotease</keyword>
<comment type="cofactor">
    <cofactor evidence="1">
        <name>Zn(2+)</name>
        <dbReference type="ChEBI" id="CHEBI:29105"/>
    </cofactor>
    <text evidence="1">Binds 1 zinc ion per subunit.</text>
</comment>